<feature type="transmembrane region" description="Helical" evidence="1">
    <location>
        <begin position="96"/>
        <end position="117"/>
    </location>
</feature>
<dbReference type="RefSeq" id="WP_265963025.1">
    <property type="nucleotide sequence ID" value="NZ_JAPEVI010000003.1"/>
</dbReference>
<evidence type="ECO:0000256" key="1">
    <source>
        <dbReference type="SAM" id="Phobius"/>
    </source>
</evidence>
<evidence type="ECO:0000313" key="3">
    <source>
        <dbReference type="Proteomes" id="UP001300261"/>
    </source>
</evidence>
<feature type="transmembrane region" description="Helical" evidence="1">
    <location>
        <begin position="7"/>
        <end position="28"/>
    </location>
</feature>
<comment type="caution">
    <text evidence="2">The sequence shown here is derived from an EMBL/GenBank/DDBJ whole genome shotgun (WGS) entry which is preliminary data.</text>
</comment>
<accession>A0ABT3R2E5</accession>
<organism evidence="2 3">
    <name type="scientific">Roseibium salinum</name>
    <dbReference type="NCBI Taxonomy" id="1604349"/>
    <lineage>
        <taxon>Bacteria</taxon>
        <taxon>Pseudomonadati</taxon>
        <taxon>Pseudomonadota</taxon>
        <taxon>Alphaproteobacteria</taxon>
        <taxon>Hyphomicrobiales</taxon>
        <taxon>Stappiaceae</taxon>
        <taxon>Roseibium</taxon>
    </lineage>
</organism>
<reference evidence="2 3" key="1">
    <citation type="journal article" date="2016" name="Int. J. Syst. Evol. Microbiol.">
        <title>Labrenzia salina sp. nov., isolated from the rhizosphere of the halophyte Arthrocnemum macrostachyum.</title>
        <authorList>
            <person name="Camacho M."/>
            <person name="Redondo-Gomez S."/>
            <person name="Rodriguez-Llorente I."/>
            <person name="Rohde M."/>
            <person name="Sproer C."/>
            <person name="Schumann P."/>
            <person name="Klenk H.P."/>
            <person name="Montero-Calasanz M.D.C."/>
        </authorList>
    </citation>
    <scope>NUCLEOTIDE SEQUENCE [LARGE SCALE GENOMIC DNA]</scope>
    <source>
        <strain evidence="2 3">DSM 29163</strain>
    </source>
</reference>
<keyword evidence="1" id="KW-1133">Transmembrane helix</keyword>
<sequence length="124" mass="13075">MQPIPRLFFATAVIFVLIGMGWGIHMSATTDFTLAPAHGHLNLIGFVAMAVFGTYYALVPKAASGRLAIAHYTLAVLTVVVMVPGIAMAINQSGEALAKAGSGLAVLTMLLFLFVIVRFRDPAA</sequence>
<dbReference type="Gene3D" id="1.20.210.10">
    <property type="entry name" value="Cytochrome c oxidase-like, subunit I domain"/>
    <property type="match status" value="1"/>
</dbReference>
<protein>
    <submittedName>
        <fullName evidence="2">Uncharacterized protein</fullName>
    </submittedName>
</protein>
<keyword evidence="1" id="KW-0472">Membrane</keyword>
<dbReference type="Proteomes" id="UP001300261">
    <property type="component" value="Unassembled WGS sequence"/>
</dbReference>
<dbReference type="InterPro" id="IPR036927">
    <property type="entry name" value="Cyt_c_oxase-like_su1_sf"/>
</dbReference>
<feature type="transmembrane region" description="Helical" evidence="1">
    <location>
        <begin position="70"/>
        <end position="90"/>
    </location>
</feature>
<dbReference type="SUPFAM" id="SSF81442">
    <property type="entry name" value="Cytochrome c oxidase subunit I-like"/>
    <property type="match status" value="1"/>
</dbReference>
<name>A0ABT3R2E5_9HYPH</name>
<proteinExistence type="predicted"/>
<dbReference type="EMBL" id="JAPEVI010000003">
    <property type="protein sequence ID" value="MCX2723251.1"/>
    <property type="molecule type" value="Genomic_DNA"/>
</dbReference>
<gene>
    <name evidence="2" type="ORF">ON753_12840</name>
</gene>
<feature type="transmembrane region" description="Helical" evidence="1">
    <location>
        <begin position="40"/>
        <end position="58"/>
    </location>
</feature>
<keyword evidence="3" id="KW-1185">Reference proteome</keyword>
<keyword evidence="1" id="KW-0812">Transmembrane</keyword>
<evidence type="ECO:0000313" key="2">
    <source>
        <dbReference type="EMBL" id="MCX2723251.1"/>
    </source>
</evidence>